<proteinExistence type="predicted"/>
<protein>
    <submittedName>
        <fullName evidence="3">CRISPR-associated protein TM1795 family protein</fullName>
    </submittedName>
</protein>
<dbReference type="GO" id="GO:0051607">
    <property type="term" value="P:defense response to virus"/>
    <property type="evidence" value="ECO:0007669"/>
    <property type="project" value="UniProtKB-KW"/>
</dbReference>
<keyword evidence="1" id="KW-0051">Antiviral defense</keyword>
<dbReference type="HOGENOM" id="CLU_2260487_0_0_6"/>
<organism evidence="3 4">
    <name type="scientific">Methylobacter tundripaludum (strain ATCC BAA-1195 / DSM 17260 / SV96)</name>
    <dbReference type="NCBI Taxonomy" id="697282"/>
    <lineage>
        <taxon>Bacteria</taxon>
        <taxon>Pseudomonadati</taxon>
        <taxon>Pseudomonadota</taxon>
        <taxon>Gammaproteobacteria</taxon>
        <taxon>Methylococcales</taxon>
        <taxon>Methylococcaceae</taxon>
        <taxon>Methylobacter</taxon>
    </lineage>
</organism>
<evidence type="ECO:0000259" key="2">
    <source>
        <dbReference type="Pfam" id="PF03787"/>
    </source>
</evidence>
<reference evidence="3 4" key="1">
    <citation type="submission" date="2011-06" db="EMBL/GenBank/DDBJ databases">
        <title>Genomic sequence of Methylobacter tundripaludum SV96.</title>
        <authorList>
            <consortium name="US DOE Joint Genome Institute"/>
            <person name="Lucas S."/>
            <person name="Han J."/>
            <person name="Lapidus A."/>
            <person name="Cheng J.-F."/>
            <person name="Goodwin L."/>
            <person name="Pitluck S."/>
            <person name="Held B."/>
            <person name="Detter J.C."/>
            <person name="Han C."/>
            <person name="Tapia R."/>
            <person name="Land M."/>
            <person name="Hauser L."/>
            <person name="Kyrpides N."/>
            <person name="Ivanova N."/>
            <person name="Ovchinnikova G."/>
            <person name="Pagani I."/>
            <person name="Klotz M.G."/>
            <person name="Dispirito A.A."/>
            <person name="Murrell J.C."/>
            <person name="Dunfield P."/>
            <person name="Kalyuzhnaya M.G."/>
            <person name="Svenning M."/>
            <person name="Trotsenko Y.A."/>
            <person name="Stein L.Y."/>
            <person name="Woyke T."/>
        </authorList>
    </citation>
    <scope>NUCLEOTIDE SEQUENCE [LARGE SCALE GENOMIC DNA]</scope>
    <source>
        <strain evidence="4">ATCC BAA-1195 / DSM 17260 / SV96</strain>
    </source>
</reference>
<keyword evidence="4" id="KW-1185">Reference proteome</keyword>
<dbReference type="Proteomes" id="UP000004664">
    <property type="component" value="Unassembled WGS sequence"/>
</dbReference>
<dbReference type="EMBL" id="JH109152">
    <property type="protein sequence ID" value="EGW21684.1"/>
    <property type="molecule type" value="Genomic_DNA"/>
</dbReference>
<dbReference type="AlphaFoldDB" id="G3IV71"/>
<evidence type="ECO:0000313" key="4">
    <source>
        <dbReference type="Proteomes" id="UP000004664"/>
    </source>
</evidence>
<feature type="domain" description="CRISPR type III-associated protein" evidence="2">
    <location>
        <begin position="7"/>
        <end position="171"/>
    </location>
</feature>
<sequence>MTEIILKLRVVTPLFIAGAEQEQQAELREPSIKGLLRFWYRAIYPDDPEGEAKIFGGQGKGQGQSGVLLRITDRKLSLGHKDDDRWNKTKTAYLGYGVIVRDKKKKEITTRPYIKSGSRFSLIIRFNQFRSDQSHQCVLNAEDKLRFKRALWAWLMFGGLGARSRKGFGSLMLDSVVGLDDDLPCLNANNKEELQASIHTFIKGISAFQQKQISGYPEYTQWSDKTRCVITGQGKNGEDALEKLGCKISSLRSYQSKDKLAWVTDDHDLMDKFVRNVSVPTHPPIRSAFGLPHNYFFSSSQQSGEVNFMDQNGKKGRRASPVFFTVYEFSTHTQACVVMLFLPAILIPENKEVRLSTGEQGKAGYRYKDLALIDDFTAITDILDEFSKADNHGLKVYP</sequence>
<evidence type="ECO:0000313" key="3">
    <source>
        <dbReference type="EMBL" id="EGW21684.1"/>
    </source>
</evidence>
<gene>
    <name evidence="3" type="ORF">Mettu_0458</name>
</gene>
<dbReference type="Pfam" id="PF03787">
    <property type="entry name" value="RAMPs"/>
    <property type="match status" value="1"/>
</dbReference>
<dbReference type="eggNOG" id="COG1367">
    <property type="taxonomic scope" value="Bacteria"/>
</dbReference>
<dbReference type="InterPro" id="IPR007522">
    <property type="entry name" value="CRISPR-assoc_prot_TM1795"/>
</dbReference>
<dbReference type="InterPro" id="IPR005537">
    <property type="entry name" value="RAMP_III_fam"/>
</dbReference>
<accession>G3IV71</accession>
<dbReference type="NCBIfam" id="TIGR01894">
    <property type="entry name" value="cas_TM1795_cmr1"/>
    <property type="match status" value="1"/>
</dbReference>
<evidence type="ECO:0000256" key="1">
    <source>
        <dbReference type="ARBA" id="ARBA00023118"/>
    </source>
</evidence>
<name>G3IV71_METTV</name>
<dbReference type="STRING" id="697282.Mettu_0458"/>